<sequence length="223" mass="24335">MTRESPLQRALHIAGIIGAIVLIVVVIWLDIATGVWQDLVILSGLAAGLVSFLLTVLVIDRMVARSNARRWAPVTRLALTEILHDVADDDESEIARGIIVARTIPRLDSTLPQEAWPAELHALRDLVVAERAALADALSRWVEFLAASADTTDILQHVAGIGLQLDRVRDGALEVELTPSAATYAALDTEIATCNQHFADLTAELQERLQESIPGRKGRAHRR</sequence>
<evidence type="ECO:0008006" key="4">
    <source>
        <dbReference type="Google" id="ProtNLM"/>
    </source>
</evidence>
<dbReference type="EMBL" id="SNYA01000001">
    <property type="protein sequence ID" value="TDP95715.1"/>
    <property type="molecule type" value="Genomic_DNA"/>
</dbReference>
<reference evidence="2 3" key="1">
    <citation type="submission" date="2019-03" db="EMBL/GenBank/DDBJ databases">
        <title>Genomic analyses of the natural microbiome of Caenorhabditis elegans.</title>
        <authorList>
            <person name="Samuel B."/>
        </authorList>
    </citation>
    <scope>NUCLEOTIDE SEQUENCE [LARGE SCALE GENOMIC DNA]</scope>
    <source>
        <strain evidence="2 3">JUb18</strain>
    </source>
</reference>
<dbReference type="Proteomes" id="UP000295601">
    <property type="component" value="Unassembled WGS sequence"/>
</dbReference>
<dbReference type="AlphaFoldDB" id="A0A4R6SA42"/>
<proteinExistence type="predicted"/>
<evidence type="ECO:0000313" key="2">
    <source>
        <dbReference type="EMBL" id="TDP95715.1"/>
    </source>
</evidence>
<feature type="transmembrane region" description="Helical" evidence="1">
    <location>
        <begin position="12"/>
        <end position="33"/>
    </location>
</feature>
<keyword evidence="1" id="KW-0472">Membrane</keyword>
<protein>
    <recommendedName>
        <fullName evidence="4">5-bromo-4-chloroindolyl phosphate hydrolysis protein</fullName>
    </recommendedName>
</protein>
<name>A0A4R6SA42_9MICO</name>
<keyword evidence="1" id="KW-1133">Transmembrane helix</keyword>
<dbReference type="RefSeq" id="WP_133615592.1">
    <property type="nucleotide sequence ID" value="NZ_SNYA01000001.1"/>
</dbReference>
<dbReference type="OrthoDB" id="4990273at2"/>
<evidence type="ECO:0000256" key="1">
    <source>
        <dbReference type="SAM" id="Phobius"/>
    </source>
</evidence>
<gene>
    <name evidence="2" type="ORF">EDF62_0409</name>
</gene>
<comment type="caution">
    <text evidence="2">The sequence shown here is derived from an EMBL/GenBank/DDBJ whole genome shotgun (WGS) entry which is preliminary data.</text>
</comment>
<keyword evidence="3" id="KW-1185">Reference proteome</keyword>
<accession>A0A4R6SA42</accession>
<keyword evidence="1" id="KW-0812">Transmembrane</keyword>
<feature type="transmembrane region" description="Helical" evidence="1">
    <location>
        <begin position="39"/>
        <end position="59"/>
    </location>
</feature>
<evidence type="ECO:0000313" key="3">
    <source>
        <dbReference type="Proteomes" id="UP000295601"/>
    </source>
</evidence>
<organism evidence="2 3">
    <name type="scientific">Leucobacter luti</name>
    <dbReference type="NCBI Taxonomy" id="340320"/>
    <lineage>
        <taxon>Bacteria</taxon>
        <taxon>Bacillati</taxon>
        <taxon>Actinomycetota</taxon>
        <taxon>Actinomycetes</taxon>
        <taxon>Micrococcales</taxon>
        <taxon>Microbacteriaceae</taxon>
        <taxon>Leucobacter</taxon>
    </lineage>
</organism>